<dbReference type="EMBL" id="SNRW01002604">
    <property type="protein sequence ID" value="KAA6392262.1"/>
    <property type="molecule type" value="Genomic_DNA"/>
</dbReference>
<feature type="compositionally biased region" description="Basic and acidic residues" evidence="2">
    <location>
        <begin position="122"/>
        <end position="198"/>
    </location>
</feature>
<evidence type="ECO:0000313" key="3">
    <source>
        <dbReference type="EMBL" id="KAA6392262.1"/>
    </source>
</evidence>
<accession>A0A5J4WCH5</accession>
<evidence type="ECO:0000256" key="1">
    <source>
        <dbReference type="SAM" id="Coils"/>
    </source>
</evidence>
<evidence type="ECO:0000313" key="4">
    <source>
        <dbReference type="Proteomes" id="UP000324800"/>
    </source>
</evidence>
<feature type="coiled-coil region" evidence="1">
    <location>
        <begin position="2"/>
        <end position="44"/>
    </location>
</feature>
<protein>
    <submittedName>
        <fullName evidence="3">Uncharacterized protein</fullName>
    </submittedName>
</protein>
<organism evidence="3 4">
    <name type="scientific">Streblomastix strix</name>
    <dbReference type="NCBI Taxonomy" id="222440"/>
    <lineage>
        <taxon>Eukaryota</taxon>
        <taxon>Metamonada</taxon>
        <taxon>Preaxostyla</taxon>
        <taxon>Oxymonadida</taxon>
        <taxon>Streblomastigidae</taxon>
        <taxon>Streblomastix</taxon>
    </lineage>
</organism>
<dbReference type="Proteomes" id="UP000324800">
    <property type="component" value="Unassembled WGS sequence"/>
</dbReference>
<proteinExistence type="predicted"/>
<feature type="compositionally biased region" description="Polar residues" evidence="2">
    <location>
        <begin position="63"/>
        <end position="79"/>
    </location>
</feature>
<evidence type="ECO:0000256" key="2">
    <source>
        <dbReference type="SAM" id="MobiDB-lite"/>
    </source>
</evidence>
<gene>
    <name evidence="3" type="ORF">EZS28_012211</name>
</gene>
<name>A0A5J4WCH5_9EUKA</name>
<dbReference type="AlphaFoldDB" id="A0A5J4WCH5"/>
<feature type="compositionally biased region" description="Basic and acidic residues" evidence="2">
    <location>
        <begin position="50"/>
        <end position="62"/>
    </location>
</feature>
<comment type="caution">
    <text evidence="3">The sequence shown here is derived from an EMBL/GenBank/DDBJ whole genome shotgun (WGS) entry which is preliminary data.</text>
</comment>
<feature type="region of interest" description="Disordered" evidence="2">
    <location>
        <begin position="44"/>
        <end position="198"/>
    </location>
</feature>
<reference evidence="3 4" key="1">
    <citation type="submission" date="2019-03" db="EMBL/GenBank/DDBJ databases">
        <title>Single cell metagenomics reveals metabolic interactions within the superorganism composed of flagellate Streblomastix strix and complex community of Bacteroidetes bacteria on its surface.</title>
        <authorList>
            <person name="Treitli S.C."/>
            <person name="Kolisko M."/>
            <person name="Husnik F."/>
            <person name="Keeling P."/>
            <person name="Hampl V."/>
        </authorList>
    </citation>
    <scope>NUCLEOTIDE SEQUENCE [LARGE SCALE GENOMIC DNA]</scope>
    <source>
        <strain evidence="3">ST1C</strain>
    </source>
</reference>
<sequence length="235" mass="27794">MRNEQDAQFEAEEEQALQLNNTISKEEKAKLKKKQQLLEAIQQLVAPSHGDAKEKALLRDQQRNYNLNSYHNKQKQVSPKFSPKQQKEVYSGVSNENLSKKQKQQSSYEEQHQGMKAVPTKAEIRRRDPVRNRRQEKKRKDDDKPWRKPNKERDKSAQAEQKAREEERKAAEEEQERERKNVENEVSEKVTEQKVKERQDMKDVIEKMEKEKIYELFVCLLTLRAPANGPSPEKL</sequence>
<keyword evidence="1" id="KW-0175">Coiled coil</keyword>